<feature type="transmembrane region" description="Helical" evidence="1">
    <location>
        <begin position="226"/>
        <end position="243"/>
    </location>
</feature>
<dbReference type="PANTHER" id="PTHR35531">
    <property type="entry name" value="INNER MEMBRANE PROTEIN YBCI-RELATED"/>
    <property type="match status" value="1"/>
</dbReference>
<dbReference type="PANTHER" id="PTHR35531:SF1">
    <property type="entry name" value="INNER MEMBRANE PROTEIN YBCI-RELATED"/>
    <property type="match status" value="1"/>
</dbReference>
<gene>
    <name evidence="2" type="ORF">J2Z35_001589</name>
</gene>
<proteinExistence type="predicted"/>
<comment type="caution">
    <text evidence="2">The sequence shown here is derived from an EMBL/GenBank/DDBJ whole genome shotgun (WGS) entry which is preliminary data.</text>
</comment>
<dbReference type="Proteomes" id="UP001314903">
    <property type="component" value="Unassembled WGS sequence"/>
</dbReference>
<name>A0ABS4KJ22_9FIRM</name>
<dbReference type="EMBL" id="JAGGLI010000016">
    <property type="protein sequence ID" value="MBP2027791.1"/>
    <property type="molecule type" value="Genomic_DNA"/>
</dbReference>
<sequence>MKGKAHASIGALTYYNYAILTQSGLSLLMFFISIIFSLIPDLDTEKSIASKHIPSRKLEIFIEAIIGVILFLTTFQLWVENGFNYYVLLIFFLFLFFIFKFNIKKLKLRKIILTVYSIVFYFIIVYITGSKSHYFFVLFLGIIPWFSHRSFSHSLVSVVFLYFSIKRLESLFNLDHLKEVVALSYASHIFLGDILTVQGVPIFWPISKKRFSLISTKIKSQKYENIVEISVISFLVILAFYLNNKI</sequence>
<evidence type="ECO:0000313" key="3">
    <source>
        <dbReference type="Proteomes" id="UP001314903"/>
    </source>
</evidence>
<feature type="transmembrane region" description="Helical" evidence="1">
    <location>
        <begin position="14"/>
        <end position="39"/>
    </location>
</feature>
<feature type="transmembrane region" description="Helical" evidence="1">
    <location>
        <begin position="110"/>
        <end position="128"/>
    </location>
</feature>
<dbReference type="RefSeq" id="WP_209660853.1">
    <property type="nucleotide sequence ID" value="NZ_JAGGLI010000016.1"/>
</dbReference>
<reference evidence="2 3" key="1">
    <citation type="submission" date="2021-03" db="EMBL/GenBank/DDBJ databases">
        <title>Genomic Encyclopedia of Type Strains, Phase IV (KMG-IV): sequencing the most valuable type-strain genomes for metagenomic binning, comparative biology and taxonomic classification.</title>
        <authorList>
            <person name="Goeker M."/>
        </authorList>
    </citation>
    <scope>NUCLEOTIDE SEQUENCE [LARGE SCALE GENOMIC DNA]</scope>
    <source>
        <strain evidence="2 3">DSM 27512</strain>
    </source>
</reference>
<keyword evidence="3" id="KW-1185">Reference proteome</keyword>
<feature type="transmembrane region" description="Helical" evidence="1">
    <location>
        <begin position="134"/>
        <end position="163"/>
    </location>
</feature>
<accession>A0ABS4KJ22</accession>
<keyword evidence="1" id="KW-0472">Membrane</keyword>
<dbReference type="Pfam" id="PF04307">
    <property type="entry name" value="YdjM"/>
    <property type="match status" value="1"/>
</dbReference>
<keyword evidence="1" id="KW-1133">Transmembrane helix</keyword>
<dbReference type="InterPro" id="IPR007404">
    <property type="entry name" value="YdjM-like"/>
</dbReference>
<evidence type="ECO:0000256" key="1">
    <source>
        <dbReference type="SAM" id="Phobius"/>
    </source>
</evidence>
<organism evidence="2 3">
    <name type="scientific">Acetoanaerobium pronyense</name>
    <dbReference type="NCBI Taxonomy" id="1482736"/>
    <lineage>
        <taxon>Bacteria</taxon>
        <taxon>Bacillati</taxon>
        <taxon>Bacillota</taxon>
        <taxon>Clostridia</taxon>
        <taxon>Peptostreptococcales</taxon>
        <taxon>Filifactoraceae</taxon>
        <taxon>Acetoanaerobium</taxon>
    </lineage>
</organism>
<feature type="transmembrane region" description="Helical" evidence="1">
    <location>
        <begin position="60"/>
        <end position="79"/>
    </location>
</feature>
<keyword evidence="1" id="KW-0812">Transmembrane</keyword>
<evidence type="ECO:0000313" key="2">
    <source>
        <dbReference type="EMBL" id="MBP2027791.1"/>
    </source>
</evidence>
<protein>
    <submittedName>
        <fullName evidence="2">Inner membrane protein</fullName>
    </submittedName>
</protein>
<feature type="transmembrane region" description="Helical" evidence="1">
    <location>
        <begin position="85"/>
        <end position="103"/>
    </location>
</feature>
<feature type="transmembrane region" description="Helical" evidence="1">
    <location>
        <begin position="183"/>
        <end position="206"/>
    </location>
</feature>